<dbReference type="GO" id="GO:0005549">
    <property type="term" value="F:odorant binding"/>
    <property type="evidence" value="ECO:0007669"/>
    <property type="project" value="InterPro"/>
</dbReference>
<protein>
    <recommendedName>
        <fullName evidence="13">Odorant receptor</fullName>
    </recommendedName>
</protein>
<dbReference type="Pfam" id="PF02949">
    <property type="entry name" value="7tm_6"/>
    <property type="match status" value="2"/>
</dbReference>
<gene>
    <name evidence="11" type="ORF">KPH14_003014</name>
</gene>
<keyword evidence="6 10" id="KW-1133">Transmembrane helix</keyword>
<dbReference type="InterPro" id="IPR004117">
    <property type="entry name" value="7tm6_olfct_rcpt"/>
</dbReference>
<keyword evidence="4 10" id="KW-0812">Transmembrane</keyword>
<organism evidence="11 12">
    <name type="scientific">Odynerus spinipes</name>
    <dbReference type="NCBI Taxonomy" id="1348599"/>
    <lineage>
        <taxon>Eukaryota</taxon>
        <taxon>Metazoa</taxon>
        <taxon>Ecdysozoa</taxon>
        <taxon>Arthropoda</taxon>
        <taxon>Hexapoda</taxon>
        <taxon>Insecta</taxon>
        <taxon>Pterygota</taxon>
        <taxon>Neoptera</taxon>
        <taxon>Endopterygota</taxon>
        <taxon>Hymenoptera</taxon>
        <taxon>Apocrita</taxon>
        <taxon>Aculeata</taxon>
        <taxon>Vespoidea</taxon>
        <taxon>Vespidae</taxon>
        <taxon>Eumeninae</taxon>
        <taxon>Odynerus</taxon>
    </lineage>
</organism>
<feature type="transmembrane region" description="Helical" evidence="10">
    <location>
        <begin position="120"/>
        <end position="142"/>
    </location>
</feature>
<keyword evidence="7 10" id="KW-0472">Membrane</keyword>
<keyword evidence="9" id="KW-0807">Transducer</keyword>
<evidence type="ECO:0000313" key="12">
    <source>
        <dbReference type="Proteomes" id="UP001258017"/>
    </source>
</evidence>
<keyword evidence="2" id="KW-1003">Cell membrane</keyword>
<feature type="transmembrane region" description="Helical" evidence="10">
    <location>
        <begin position="505"/>
        <end position="524"/>
    </location>
</feature>
<feature type="transmembrane region" description="Helical" evidence="10">
    <location>
        <begin position="597"/>
        <end position="616"/>
    </location>
</feature>
<dbReference type="PANTHER" id="PTHR21137:SF35">
    <property type="entry name" value="ODORANT RECEPTOR 19A-RELATED"/>
    <property type="match status" value="1"/>
</dbReference>
<evidence type="ECO:0000256" key="6">
    <source>
        <dbReference type="ARBA" id="ARBA00022989"/>
    </source>
</evidence>
<comment type="subcellular location">
    <subcellularLocation>
        <location evidence="1">Cell membrane</location>
        <topology evidence="1">Multi-pass membrane protein</topology>
    </subcellularLocation>
</comment>
<accession>A0AAD9RWM2</accession>
<evidence type="ECO:0000256" key="7">
    <source>
        <dbReference type="ARBA" id="ARBA00023136"/>
    </source>
</evidence>
<feature type="transmembrane region" description="Helical" evidence="10">
    <location>
        <begin position="628"/>
        <end position="646"/>
    </location>
</feature>
<dbReference type="AlphaFoldDB" id="A0AAD9RWM2"/>
<feature type="transmembrane region" description="Helical" evidence="10">
    <location>
        <begin position="450"/>
        <end position="472"/>
    </location>
</feature>
<evidence type="ECO:0000256" key="1">
    <source>
        <dbReference type="ARBA" id="ARBA00004651"/>
    </source>
</evidence>
<dbReference type="GO" id="GO:0005886">
    <property type="term" value="C:plasma membrane"/>
    <property type="evidence" value="ECO:0007669"/>
    <property type="project" value="UniProtKB-SubCell"/>
</dbReference>
<keyword evidence="12" id="KW-1185">Reference proteome</keyword>
<dbReference type="EMBL" id="JAIFRP010000007">
    <property type="protein sequence ID" value="KAK2587292.1"/>
    <property type="molecule type" value="Genomic_DNA"/>
</dbReference>
<evidence type="ECO:0000256" key="10">
    <source>
        <dbReference type="SAM" id="Phobius"/>
    </source>
</evidence>
<evidence type="ECO:0000256" key="3">
    <source>
        <dbReference type="ARBA" id="ARBA00022606"/>
    </source>
</evidence>
<reference evidence="11" key="2">
    <citation type="journal article" date="2023" name="Commun. Biol.">
        <title>Intrasexual cuticular hydrocarbon dimorphism in a wasp sheds light on hydrocarbon biosynthesis genes in Hymenoptera.</title>
        <authorList>
            <person name="Moris V.C."/>
            <person name="Podsiadlowski L."/>
            <person name="Martin S."/>
            <person name="Oeyen J.P."/>
            <person name="Donath A."/>
            <person name="Petersen M."/>
            <person name="Wilbrandt J."/>
            <person name="Misof B."/>
            <person name="Liedtke D."/>
            <person name="Thamm M."/>
            <person name="Scheiner R."/>
            <person name="Schmitt T."/>
            <person name="Niehuis O."/>
        </authorList>
    </citation>
    <scope>NUCLEOTIDE SEQUENCE</scope>
    <source>
        <strain evidence="11">GBR_01_08_01A</strain>
    </source>
</reference>
<evidence type="ECO:0000256" key="5">
    <source>
        <dbReference type="ARBA" id="ARBA00022725"/>
    </source>
</evidence>
<feature type="transmembrane region" description="Helical" evidence="10">
    <location>
        <begin position="260"/>
        <end position="282"/>
    </location>
</feature>
<feature type="transmembrane region" description="Helical" evidence="10">
    <location>
        <begin position="31"/>
        <end position="53"/>
    </location>
</feature>
<dbReference type="GO" id="GO:0007165">
    <property type="term" value="P:signal transduction"/>
    <property type="evidence" value="ECO:0007669"/>
    <property type="project" value="UniProtKB-KW"/>
</dbReference>
<dbReference type="PANTHER" id="PTHR21137">
    <property type="entry name" value="ODORANT RECEPTOR"/>
    <property type="match status" value="1"/>
</dbReference>
<proteinExistence type="predicted"/>
<reference evidence="11" key="1">
    <citation type="submission" date="2021-08" db="EMBL/GenBank/DDBJ databases">
        <authorList>
            <person name="Misof B."/>
            <person name="Oliver O."/>
            <person name="Podsiadlowski L."/>
            <person name="Donath A."/>
            <person name="Peters R."/>
            <person name="Mayer C."/>
            <person name="Rust J."/>
            <person name="Gunkel S."/>
            <person name="Lesny P."/>
            <person name="Martin S."/>
            <person name="Oeyen J.P."/>
            <person name="Petersen M."/>
            <person name="Panagiotis P."/>
            <person name="Wilbrandt J."/>
            <person name="Tanja T."/>
        </authorList>
    </citation>
    <scope>NUCLEOTIDE SEQUENCE</scope>
    <source>
        <strain evidence="11">GBR_01_08_01A</strain>
        <tissue evidence="11">Thorax + abdomen</tissue>
    </source>
</reference>
<feature type="transmembrane region" description="Helical" evidence="10">
    <location>
        <begin position="177"/>
        <end position="202"/>
    </location>
</feature>
<feature type="transmembrane region" description="Helical" evidence="10">
    <location>
        <begin position="65"/>
        <end position="84"/>
    </location>
</feature>
<evidence type="ECO:0008006" key="13">
    <source>
        <dbReference type="Google" id="ProtNLM"/>
    </source>
</evidence>
<feature type="transmembrane region" description="Helical" evidence="10">
    <location>
        <begin position="694"/>
        <end position="717"/>
    </location>
</feature>
<keyword evidence="5" id="KW-0552">Olfaction</keyword>
<evidence type="ECO:0000256" key="9">
    <source>
        <dbReference type="ARBA" id="ARBA00023224"/>
    </source>
</evidence>
<name>A0AAD9RWM2_9HYME</name>
<dbReference type="GO" id="GO:0004984">
    <property type="term" value="F:olfactory receptor activity"/>
    <property type="evidence" value="ECO:0007669"/>
    <property type="project" value="InterPro"/>
</dbReference>
<keyword evidence="3" id="KW-0716">Sensory transduction</keyword>
<dbReference type="Proteomes" id="UP001258017">
    <property type="component" value="Unassembled WGS sequence"/>
</dbReference>
<evidence type="ECO:0000313" key="11">
    <source>
        <dbReference type="EMBL" id="KAK2587292.1"/>
    </source>
</evidence>
<evidence type="ECO:0000256" key="2">
    <source>
        <dbReference type="ARBA" id="ARBA00022475"/>
    </source>
</evidence>
<keyword evidence="8" id="KW-0675">Receptor</keyword>
<sequence length="720" mass="83676">MDTFEHSYYSLNRRLLLLVGQWPYQNSTDRFCRMVIILTMLLSFFIFQVALLFSNTGFDIVVELVPPLSAVLTITTKFFMLHIYRDNVRNLLERMIDNWKLWKSEEEIDIMHKFGKEGEFLTFLYTIYIYSCMMMFLVLPFVPRILDKISPLNESRHLSPIFRSEYFIDEDEHFLSIYFHMSIVIVIGITVLVTTDVLFLIFNSHICGVLTAVGFRMEHFLNDQTCSRKMCLENVISAIKSHKKAMEFAELIEASYSFPLFIQVGSSLICMSVSLFQILIVLDKPSEMFRYVAFTTGQLVHIFCMCYPGQRMIDYSTEIQFKAYSSLWYDAPVEIQQLILLILRRSLEPCYLTAGKVFVFYLESFSTILQTSTSYFMVFELFTCGGDPDIIMDVGTIMMAVTNFFMKYYTYYANILNMKALLDIMIIDWRTWTSKGEIEILEKYAKEGRFYTLAYTTYIYIVISLFVIISFLSPVLDIIAPLNETRPMELPVIAQYFINQEEHFYPLYLHTTFSIFLGMTTFIAADTQFFVFTCHLCGVFSVVGFRLENLLKDGNTVDSMSSYHQEECFKYVTLSIKGHKRAIEFANLIESSFSYPLLIQCGINIAGLSISLYRITVLLSFSGDTIRYVLFLIGQLFHVFCITYFGQKIIDHSNATFFKAYCGPWYNKPVRIHKLLLLVMKRSLEPMKLTAGKIFVFSLEGFSAIVQTSTSYFMVLLSVR</sequence>
<evidence type="ECO:0000256" key="4">
    <source>
        <dbReference type="ARBA" id="ARBA00022692"/>
    </source>
</evidence>
<feature type="transmembrane region" description="Helical" evidence="10">
    <location>
        <begin position="529"/>
        <end position="547"/>
    </location>
</feature>
<comment type="caution">
    <text evidence="11">The sequence shown here is derived from an EMBL/GenBank/DDBJ whole genome shotgun (WGS) entry which is preliminary data.</text>
</comment>
<evidence type="ECO:0000256" key="8">
    <source>
        <dbReference type="ARBA" id="ARBA00023170"/>
    </source>
</evidence>